<comment type="caution">
    <text evidence="1">The sequence shown here is derived from an EMBL/GenBank/DDBJ whole genome shotgun (WGS) entry which is preliminary data.</text>
</comment>
<evidence type="ECO:0000313" key="1">
    <source>
        <dbReference type="EMBL" id="GAA4926675.1"/>
    </source>
</evidence>
<accession>A0ABP9G2S1</accession>
<organism evidence="1 2">
    <name type="scientific">Streptomonospora halophila</name>
    <dbReference type="NCBI Taxonomy" id="427369"/>
    <lineage>
        <taxon>Bacteria</taxon>
        <taxon>Bacillati</taxon>
        <taxon>Actinomycetota</taxon>
        <taxon>Actinomycetes</taxon>
        <taxon>Streptosporangiales</taxon>
        <taxon>Nocardiopsidaceae</taxon>
        <taxon>Streptomonospora</taxon>
    </lineage>
</organism>
<keyword evidence="2" id="KW-1185">Reference proteome</keyword>
<dbReference type="Gene3D" id="3.60.15.10">
    <property type="entry name" value="Ribonuclease Z/Hydroxyacylglutathione hydrolase-like"/>
    <property type="match status" value="1"/>
</dbReference>
<dbReference type="Proteomes" id="UP001499993">
    <property type="component" value="Unassembled WGS sequence"/>
</dbReference>
<dbReference type="InterPro" id="IPR036866">
    <property type="entry name" value="RibonucZ/Hydroxyglut_hydro"/>
</dbReference>
<name>A0ABP9G2S1_9ACTN</name>
<protein>
    <submittedName>
        <fullName evidence="1">Uncharacterized protein</fullName>
    </submittedName>
</protein>
<reference evidence="2" key="1">
    <citation type="journal article" date="2019" name="Int. J. Syst. Evol. Microbiol.">
        <title>The Global Catalogue of Microorganisms (GCM) 10K type strain sequencing project: providing services to taxonomists for standard genome sequencing and annotation.</title>
        <authorList>
            <consortium name="The Broad Institute Genomics Platform"/>
            <consortium name="The Broad Institute Genome Sequencing Center for Infectious Disease"/>
            <person name="Wu L."/>
            <person name="Ma J."/>
        </authorList>
    </citation>
    <scope>NUCLEOTIDE SEQUENCE [LARGE SCALE GENOMIC DNA]</scope>
    <source>
        <strain evidence="2">JCM 18123</strain>
    </source>
</reference>
<sequence>MRLADAGPMDLRVFSVPGPRAPLRRRVPRSSPRCAGPLLSEITIPGRALRPGVRVCPVQLDEPTRQSIGDVDPDLARRVRERLFRELGDEATLGSGAHFPERFERVLAGQARRWFT</sequence>
<dbReference type="EMBL" id="BAABIK010000001">
    <property type="protein sequence ID" value="GAA4926675.1"/>
    <property type="molecule type" value="Genomic_DNA"/>
</dbReference>
<gene>
    <name evidence="1" type="ORF">GCM10023224_01860</name>
</gene>
<proteinExistence type="predicted"/>
<evidence type="ECO:0000313" key="2">
    <source>
        <dbReference type="Proteomes" id="UP001499993"/>
    </source>
</evidence>